<name>A0A391PLA8_9FIRM</name>
<accession>A0A391PLA8</accession>
<sequence length="60" mass="7390">MDEERFKLVYKKIVDSYLLDSKIAKRIYHKIMMTLFGKDSDSDDWQENDTDKKREREKMK</sequence>
<evidence type="ECO:0000256" key="1">
    <source>
        <dbReference type="SAM" id="MobiDB-lite"/>
    </source>
</evidence>
<dbReference type="AlphaFoldDB" id="A0A391PLA8"/>
<proteinExistence type="predicted"/>
<dbReference type="EMBL" id="BHGK01000001">
    <property type="protein sequence ID" value="GCA67742.1"/>
    <property type="molecule type" value="Genomic_DNA"/>
</dbReference>
<keyword evidence="3" id="KW-1185">Reference proteome</keyword>
<dbReference type="RefSeq" id="WP_119298399.1">
    <property type="nucleotide sequence ID" value="NZ_BHGK01000001.1"/>
</dbReference>
<comment type="caution">
    <text evidence="2">The sequence shown here is derived from an EMBL/GenBank/DDBJ whole genome shotgun (WGS) entry which is preliminary data.</text>
</comment>
<gene>
    <name evidence="2" type="ORF">KGMB01110_21780</name>
</gene>
<dbReference type="Proteomes" id="UP000265643">
    <property type="component" value="Unassembled WGS sequence"/>
</dbReference>
<evidence type="ECO:0000313" key="3">
    <source>
        <dbReference type="Proteomes" id="UP000265643"/>
    </source>
</evidence>
<protein>
    <submittedName>
        <fullName evidence="2">Uncharacterized protein</fullName>
    </submittedName>
</protein>
<organism evidence="2 3">
    <name type="scientific">Mediterraneibacter butyricigenes</name>
    <dbReference type="NCBI Taxonomy" id="2316025"/>
    <lineage>
        <taxon>Bacteria</taxon>
        <taxon>Bacillati</taxon>
        <taxon>Bacillota</taxon>
        <taxon>Clostridia</taxon>
        <taxon>Lachnospirales</taxon>
        <taxon>Lachnospiraceae</taxon>
        <taxon>Mediterraneibacter</taxon>
    </lineage>
</organism>
<evidence type="ECO:0000313" key="2">
    <source>
        <dbReference type="EMBL" id="GCA67742.1"/>
    </source>
</evidence>
<feature type="region of interest" description="Disordered" evidence="1">
    <location>
        <begin position="38"/>
        <end position="60"/>
    </location>
</feature>
<reference evidence="3" key="1">
    <citation type="submission" date="2018-09" db="EMBL/GenBank/DDBJ databases">
        <title>Draft Genome Sequence of Mediterraneibacter sp. KCTC 15684.</title>
        <authorList>
            <person name="Kim J.S."/>
            <person name="Han K.I."/>
            <person name="Suh M.K."/>
            <person name="Lee K.C."/>
            <person name="Eom M.K."/>
            <person name="Lee J.H."/>
            <person name="Park S.H."/>
            <person name="Kang S.W."/>
            <person name="Park J.E."/>
            <person name="Oh B.S."/>
            <person name="Yu S.Y."/>
            <person name="Choi S.H."/>
            <person name="Lee D.H."/>
            <person name="Yoon H."/>
            <person name="Kim B."/>
            <person name="Yang S.J."/>
            <person name="Lee J.S."/>
        </authorList>
    </citation>
    <scope>NUCLEOTIDE SEQUENCE [LARGE SCALE GENOMIC DNA]</scope>
    <source>
        <strain evidence="3">KCTC 15684</strain>
    </source>
</reference>
<feature type="compositionally biased region" description="Basic and acidic residues" evidence="1">
    <location>
        <begin position="49"/>
        <end position="60"/>
    </location>
</feature>